<sequence length="223" mass="25585">MKAKVFRPHLDDVERLSYGKKASKQRGTGSRYHCHRLNQEERRLFELAKVSHFLTVRGNGYRKERKGSPLQNIWRQRSDALATLAVCVEKRSTIDAVVIDFSTLRVWDDAPFVAMIVNNVLKAKYPDLHELVVDDAVVSSLIQTPINWDAIKTRPIWAINERLITIPCERDVAKSLAADVVKEGSQFILHEFQNERIDTTSHAIKQVIDYDGSDDESIDWNDI</sequence>
<evidence type="ECO:0000313" key="2">
    <source>
        <dbReference type="Proteomes" id="UP001224775"/>
    </source>
</evidence>
<dbReference type="EMBL" id="JATAAI010000030">
    <property type="protein sequence ID" value="KAK1736186.1"/>
    <property type="molecule type" value="Genomic_DNA"/>
</dbReference>
<comment type="caution">
    <text evidence="1">The sequence shown here is derived from an EMBL/GenBank/DDBJ whole genome shotgun (WGS) entry which is preliminary data.</text>
</comment>
<dbReference type="Proteomes" id="UP001224775">
    <property type="component" value="Unassembled WGS sequence"/>
</dbReference>
<keyword evidence="2" id="KW-1185">Reference proteome</keyword>
<reference evidence="1" key="1">
    <citation type="submission" date="2023-06" db="EMBL/GenBank/DDBJ databases">
        <title>Survivors Of The Sea: Transcriptome response of Skeletonema marinoi to long-term dormancy.</title>
        <authorList>
            <person name="Pinder M.I.M."/>
            <person name="Kourtchenko O."/>
            <person name="Robertson E.K."/>
            <person name="Larsson T."/>
            <person name="Maumus F."/>
            <person name="Osuna-Cruz C.M."/>
            <person name="Vancaester E."/>
            <person name="Stenow R."/>
            <person name="Vandepoele K."/>
            <person name="Ploug H."/>
            <person name="Bruchert V."/>
            <person name="Godhe A."/>
            <person name="Topel M."/>
        </authorList>
    </citation>
    <scope>NUCLEOTIDE SEQUENCE</scope>
    <source>
        <strain evidence="1">R05AC</strain>
    </source>
</reference>
<gene>
    <name evidence="1" type="ORF">QTG54_013322</name>
</gene>
<protein>
    <submittedName>
        <fullName evidence="1">Uncharacterized protein</fullName>
    </submittedName>
</protein>
<accession>A0AAD8XZK8</accession>
<organism evidence="1 2">
    <name type="scientific">Skeletonema marinoi</name>
    <dbReference type="NCBI Taxonomy" id="267567"/>
    <lineage>
        <taxon>Eukaryota</taxon>
        <taxon>Sar</taxon>
        <taxon>Stramenopiles</taxon>
        <taxon>Ochrophyta</taxon>
        <taxon>Bacillariophyta</taxon>
        <taxon>Coscinodiscophyceae</taxon>
        <taxon>Thalassiosirophycidae</taxon>
        <taxon>Thalassiosirales</taxon>
        <taxon>Skeletonemataceae</taxon>
        <taxon>Skeletonema</taxon>
        <taxon>Skeletonema marinoi-dohrnii complex</taxon>
    </lineage>
</organism>
<proteinExistence type="predicted"/>
<name>A0AAD8XZK8_9STRA</name>
<dbReference type="AlphaFoldDB" id="A0AAD8XZK8"/>
<evidence type="ECO:0000313" key="1">
    <source>
        <dbReference type="EMBL" id="KAK1736186.1"/>
    </source>
</evidence>